<dbReference type="InterPro" id="IPR050388">
    <property type="entry name" value="ABC_Ni/Peptide_Import"/>
</dbReference>
<evidence type="ECO:0000256" key="6">
    <source>
        <dbReference type="ARBA" id="ARBA00022840"/>
    </source>
</evidence>
<gene>
    <name evidence="9" type="ORF">Clopa_4173</name>
</gene>
<dbReference type="GO" id="GO:0005524">
    <property type="term" value="F:ATP binding"/>
    <property type="evidence" value="ECO:0007669"/>
    <property type="project" value="UniProtKB-KW"/>
</dbReference>
<evidence type="ECO:0000313" key="10">
    <source>
        <dbReference type="Proteomes" id="UP000013523"/>
    </source>
</evidence>
<dbReference type="FunFam" id="3.40.50.300:FF:000016">
    <property type="entry name" value="Oligopeptide ABC transporter ATP-binding component"/>
    <property type="match status" value="1"/>
</dbReference>
<keyword evidence="10" id="KW-1185">Reference proteome</keyword>
<organism evidence="9 10">
    <name type="scientific">Clostridium pasteurianum BC1</name>
    <dbReference type="NCBI Taxonomy" id="86416"/>
    <lineage>
        <taxon>Bacteria</taxon>
        <taxon>Bacillati</taxon>
        <taxon>Bacillota</taxon>
        <taxon>Clostridia</taxon>
        <taxon>Eubacteriales</taxon>
        <taxon>Clostridiaceae</taxon>
        <taxon>Clostridium</taxon>
    </lineage>
</organism>
<dbReference type="CDD" id="cd03257">
    <property type="entry name" value="ABC_NikE_OppD_transporters"/>
    <property type="match status" value="1"/>
</dbReference>
<dbReference type="Proteomes" id="UP000013523">
    <property type="component" value="Chromosome"/>
</dbReference>
<evidence type="ECO:0000256" key="7">
    <source>
        <dbReference type="ARBA" id="ARBA00023136"/>
    </source>
</evidence>
<keyword evidence="5" id="KW-0547">Nucleotide-binding</keyword>
<dbReference type="InterPro" id="IPR003439">
    <property type="entry name" value="ABC_transporter-like_ATP-bd"/>
</dbReference>
<dbReference type="PROSITE" id="PS50893">
    <property type="entry name" value="ABC_TRANSPORTER_2"/>
    <property type="match status" value="1"/>
</dbReference>
<evidence type="ECO:0000256" key="5">
    <source>
        <dbReference type="ARBA" id="ARBA00022741"/>
    </source>
</evidence>
<dbReference type="InterPro" id="IPR003593">
    <property type="entry name" value="AAA+_ATPase"/>
</dbReference>
<dbReference type="SUPFAM" id="SSF52540">
    <property type="entry name" value="P-loop containing nucleoside triphosphate hydrolases"/>
    <property type="match status" value="1"/>
</dbReference>
<dbReference type="KEGG" id="cpas:Clopa_4173"/>
<dbReference type="Pfam" id="PF08352">
    <property type="entry name" value="oligo_HPY"/>
    <property type="match status" value="1"/>
</dbReference>
<dbReference type="GO" id="GO:0015833">
    <property type="term" value="P:peptide transport"/>
    <property type="evidence" value="ECO:0007669"/>
    <property type="project" value="InterPro"/>
</dbReference>
<evidence type="ECO:0000256" key="1">
    <source>
        <dbReference type="ARBA" id="ARBA00004202"/>
    </source>
</evidence>
<dbReference type="PANTHER" id="PTHR43297">
    <property type="entry name" value="OLIGOPEPTIDE TRANSPORT ATP-BINDING PROTEIN APPD"/>
    <property type="match status" value="1"/>
</dbReference>
<dbReference type="OrthoDB" id="9806285at2"/>
<dbReference type="STRING" id="86416.Clopa_4173"/>
<dbReference type="Gene3D" id="3.40.50.300">
    <property type="entry name" value="P-loop containing nucleotide triphosphate hydrolases"/>
    <property type="match status" value="1"/>
</dbReference>
<dbReference type="InterPro" id="IPR017871">
    <property type="entry name" value="ABC_transporter-like_CS"/>
</dbReference>
<sequence length="329" mass="36021">MSKVLLKVKDLSISIKGAKGVNSAINGISFCIKSGEILGIVGESGCGKSITALSIAGLLPDCAAVSNGSIIFDGIELKDIKKDEFRKIQGRDISIIFQEPMTSLNPLITIGKQIGESLKIHYKITKKEIKQKVISALNKVGLSKVEEVYSSYPHQLSGGMRQRVMIAMAIVCRPKLIIADEPTTALDVTVQAQILSLLKEINREYKTSILFISHDLAVINQLCDNVIVMYSGDIIEEGITKDILMHPLHQYTKGLLGSIPSKDKKGKRLVNIPGKVPSIEVKKVGCSFASRCNQAQNKCFSEKPQNFQIGKDHKVSCHLNEEGEKDYAI</sequence>
<accession>R4K8K6</accession>
<comment type="subcellular location">
    <subcellularLocation>
        <location evidence="1">Cell membrane</location>
        <topology evidence="1">Peripheral membrane protein</topology>
    </subcellularLocation>
</comment>
<dbReference type="GO" id="GO:0016887">
    <property type="term" value="F:ATP hydrolysis activity"/>
    <property type="evidence" value="ECO:0007669"/>
    <property type="project" value="InterPro"/>
</dbReference>
<dbReference type="eggNOG" id="COG0444">
    <property type="taxonomic scope" value="Bacteria"/>
</dbReference>
<dbReference type="GO" id="GO:0005886">
    <property type="term" value="C:plasma membrane"/>
    <property type="evidence" value="ECO:0007669"/>
    <property type="project" value="UniProtKB-SubCell"/>
</dbReference>
<dbReference type="PATRIC" id="fig|86416.3.peg.4177"/>
<reference evidence="9 10" key="1">
    <citation type="submission" date="2012-01" db="EMBL/GenBank/DDBJ databases">
        <title>Complete sequence of chromosome of Clostridium pasteurianum BC1.</title>
        <authorList>
            <consortium name="US DOE Joint Genome Institute"/>
            <person name="Lucas S."/>
            <person name="Han J."/>
            <person name="Lapidus A."/>
            <person name="Cheng J.-F."/>
            <person name="Goodwin L."/>
            <person name="Pitluck S."/>
            <person name="Peters L."/>
            <person name="Mikhailova N."/>
            <person name="Teshima H."/>
            <person name="Detter J.C."/>
            <person name="Han C."/>
            <person name="Tapia R."/>
            <person name="Land M."/>
            <person name="Hauser L."/>
            <person name="Kyrpides N."/>
            <person name="Ivanova N."/>
            <person name="Pagani I."/>
            <person name="Dunn J."/>
            <person name="Taghavi S."/>
            <person name="Francis A."/>
            <person name="van der Lelie D."/>
            <person name="Woyke T."/>
        </authorList>
    </citation>
    <scope>NUCLEOTIDE SEQUENCE [LARGE SCALE GENOMIC DNA]</scope>
    <source>
        <strain evidence="9 10">BC1</strain>
    </source>
</reference>
<dbReference type="NCBIfam" id="TIGR01727">
    <property type="entry name" value="oligo_HPY"/>
    <property type="match status" value="1"/>
</dbReference>
<dbReference type="RefSeq" id="WP_015617177.1">
    <property type="nucleotide sequence ID" value="NC_021182.1"/>
</dbReference>
<dbReference type="PROSITE" id="PS00211">
    <property type="entry name" value="ABC_TRANSPORTER_1"/>
    <property type="match status" value="1"/>
</dbReference>
<evidence type="ECO:0000259" key="8">
    <source>
        <dbReference type="PROSITE" id="PS50893"/>
    </source>
</evidence>
<keyword evidence="7" id="KW-0472">Membrane</keyword>
<evidence type="ECO:0000313" key="9">
    <source>
        <dbReference type="EMBL" id="AGK98903.1"/>
    </source>
</evidence>
<name>R4K8K6_CLOPA</name>
<keyword evidence="3" id="KW-0813">Transport</keyword>
<evidence type="ECO:0000256" key="3">
    <source>
        <dbReference type="ARBA" id="ARBA00022448"/>
    </source>
</evidence>
<keyword evidence="6 9" id="KW-0067">ATP-binding</keyword>
<comment type="similarity">
    <text evidence="2">Belongs to the ABC transporter superfamily.</text>
</comment>
<evidence type="ECO:0000256" key="2">
    <source>
        <dbReference type="ARBA" id="ARBA00005417"/>
    </source>
</evidence>
<proteinExistence type="inferred from homology"/>
<dbReference type="Pfam" id="PF00005">
    <property type="entry name" value="ABC_tran"/>
    <property type="match status" value="1"/>
</dbReference>
<dbReference type="InterPro" id="IPR013563">
    <property type="entry name" value="Oligopep_ABC_C"/>
</dbReference>
<dbReference type="AlphaFoldDB" id="R4K8K6"/>
<dbReference type="EMBL" id="CP003261">
    <property type="protein sequence ID" value="AGK98903.1"/>
    <property type="molecule type" value="Genomic_DNA"/>
</dbReference>
<protein>
    <submittedName>
        <fullName evidence="9">Oligopeptide/dipeptide ABC transporter, ATP-binding protein</fullName>
    </submittedName>
</protein>
<dbReference type="SMART" id="SM00382">
    <property type="entry name" value="AAA"/>
    <property type="match status" value="1"/>
</dbReference>
<dbReference type="InterPro" id="IPR027417">
    <property type="entry name" value="P-loop_NTPase"/>
</dbReference>
<feature type="domain" description="ABC transporter" evidence="8">
    <location>
        <begin position="6"/>
        <end position="256"/>
    </location>
</feature>
<dbReference type="HOGENOM" id="CLU_000604_1_23_9"/>
<keyword evidence="4" id="KW-1003">Cell membrane</keyword>
<evidence type="ECO:0000256" key="4">
    <source>
        <dbReference type="ARBA" id="ARBA00022475"/>
    </source>
</evidence>
<dbReference type="PANTHER" id="PTHR43297:SF2">
    <property type="entry name" value="DIPEPTIDE TRANSPORT ATP-BINDING PROTEIN DPPD"/>
    <property type="match status" value="1"/>
</dbReference>